<proteinExistence type="predicted"/>
<organism evidence="1">
    <name type="scientific">Cacopsylla melanoneura</name>
    <dbReference type="NCBI Taxonomy" id="428564"/>
    <lineage>
        <taxon>Eukaryota</taxon>
        <taxon>Metazoa</taxon>
        <taxon>Ecdysozoa</taxon>
        <taxon>Arthropoda</taxon>
        <taxon>Hexapoda</taxon>
        <taxon>Insecta</taxon>
        <taxon>Pterygota</taxon>
        <taxon>Neoptera</taxon>
        <taxon>Paraneoptera</taxon>
        <taxon>Hemiptera</taxon>
        <taxon>Sternorrhyncha</taxon>
        <taxon>Psylloidea</taxon>
        <taxon>Psyllidae</taxon>
        <taxon>Psyllinae</taxon>
        <taxon>Cacopsylla</taxon>
    </lineage>
</organism>
<reference evidence="1" key="1">
    <citation type="submission" date="2021-05" db="EMBL/GenBank/DDBJ databases">
        <authorList>
            <person name="Alioto T."/>
            <person name="Alioto T."/>
            <person name="Gomez Garrido J."/>
        </authorList>
    </citation>
    <scope>NUCLEOTIDE SEQUENCE</scope>
</reference>
<evidence type="ECO:0000313" key="1">
    <source>
        <dbReference type="EMBL" id="CAG6744600.1"/>
    </source>
</evidence>
<dbReference type="EMBL" id="HBUF01470901">
    <property type="protein sequence ID" value="CAG6744600.1"/>
    <property type="molecule type" value="Transcribed_RNA"/>
</dbReference>
<dbReference type="AlphaFoldDB" id="A0A8D9EAH3"/>
<protein>
    <submittedName>
        <fullName evidence="1">Uncharacterized protein</fullName>
    </submittedName>
</protein>
<name>A0A8D9EAH3_9HEMI</name>
<accession>A0A8D9EAH3</accession>
<sequence length="107" mass="12315">MNRSIVINDVIDKDKNISKTPRLISFIGKHHSPSKHNFGLDGRDCLGQYYYIAIVSLIVNKEFLFTSSYWLSQDLDNGVVNKLLTIIKGTRKQYLLLEWWGLKSIGN</sequence>